<protein>
    <submittedName>
        <fullName evidence="2">Phytanoyl-CoA dioxygenase family protein</fullName>
    </submittedName>
</protein>
<keyword evidence="3" id="KW-1185">Reference proteome</keyword>
<evidence type="ECO:0000313" key="2">
    <source>
        <dbReference type="EMBL" id="MFH6985660.1"/>
    </source>
</evidence>
<dbReference type="Proteomes" id="UP001610063">
    <property type="component" value="Unassembled WGS sequence"/>
</dbReference>
<evidence type="ECO:0000256" key="1">
    <source>
        <dbReference type="ARBA" id="ARBA00001954"/>
    </source>
</evidence>
<keyword evidence="2" id="KW-0560">Oxidoreductase</keyword>
<keyword evidence="2" id="KW-0223">Dioxygenase</keyword>
<dbReference type="PANTHER" id="PTHR20883:SF48">
    <property type="entry name" value="ECTOINE DIOXYGENASE"/>
    <property type="match status" value="1"/>
</dbReference>
<gene>
    <name evidence="2" type="ORF">ACHKAR_19565</name>
</gene>
<dbReference type="RefSeq" id="WP_395419072.1">
    <property type="nucleotide sequence ID" value="NZ_JBIPKE010000020.1"/>
</dbReference>
<organism evidence="2 3">
    <name type="scientific">Marinoscillum luteum</name>
    <dbReference type="NCBI Taxonomy" id="861051"/>
    <lineage>
        <taxon>Bacteria</taxon>
        <taxon>Pseudomonadati</taxon>
        <taxon>Bacteroidota</taxon>
        <taxon>Cytophagia</taxon>
        <taxon>Cytophagales</taxon>
        <taxon>Reichenbachiellaceae</taxon>
        <taxon>Marinoscillum</taxon>
    </lineage>
</organism>
<accession>A0ABW7NDG8</accession>
<comment type="caution">
    <text evidence="2">The sequence shown here is derived from an EMBL/GenBank/DDBJ whole genome shotgun (WGS) entry which is preliminary data.</text>
</comment>
<dbReference type="PANTHER" id="PTHR20883">
    <property type="entry name" value="PHYTANOYL-COA DIOXYGENASE DOMAIN CONTAINING 1"/>
    <property type="match status" value="1"/>
</dbReference>
<dbReference type="Pfam" id="PF05721">
    <property type="entry name" value="PhyH"/>
    <property type="match status" value="1"/>
</dbReference>
<dbReference type="SUPFAM" id="SSF51197">
    <property type="entry name" value="Clavaminate synthase-like"/>
    <property type="match status" value="1"/>
</dbReference>
<reference evidence="2 3" key="1">
    <citation type="journal article" date="2013" name="Int. J. Syst. Evol. Microbiol.">
        <title>Marinoscillum luteum sp. nov., isolated from marine sediment.</title>
        <authorList>
            <person name="Cha I.T."/>
            <person name="Park S.J."/>
            <person name="Kim S.J."/>
            <person name="Kim J.G."/>
            <person name="Jung M.Y."/>
            <person name="Shin K.S."/>
            <person name="Kwon K.K."/>
            <person name="Yang S.H."/>
            <person name="Seo Y.S."/>
            <person name="Rhee S.K."/>
        </authorList>
    </citation>
    <scope>NUCLEOTIDE SEQUENCE [LARGE SCALE GENOMIC DNA]</scope>
    <source>
        <strain evidence="2 3">KCTC 23939</strain>
    </source>
</reference>
<proteinExistence type="predicted"/>
<sequence>MRFIDQDIEDHFARNGYCKVQILNGELVEELRHFADKHILSEIIANSDYGMYVSLEEQEEKKALITAFVREKVAPQLDAHLTDFKIHLGGYLIKAPDQVKYTLPHQDWTFVDHETDHTSATVWISLYDIDQSNGTLGFLKGSHRFLNHIIGSPSPAVPTPSMNKELLIFSHLTFENVSAGEALIFNNKTIHAAMPNKSDLHRVAVGIGITPKSAGLYHYYLNPDNPKEFLKLEVEESFFLRYNNDDLMELYRAGLLPELCKVVGSSPVSQHLYPDQSTVEQDILQYGNLPNGHIMDLQNHFGQNEPAEEPSQEPETEEQYVDTRTFFQMYTPLNIYREARYRLTNLWK</sequence>
<name>A0ABW7NDG8_9BACT</name>
<dbReference type="EMBL" id="JBIPKE010000020">
    <property type="protein sequence ID" value="MFH6985660.1"/>
    <property type="molecule type" value="Genomic_DNA"/>
</dbReference>
<dbReference type="GO" id="GO:0051213">
    <property type="term" value="F:dioxygenase activity"/>
    <property type="evidence" value="ECO:0007669"/>
    <property type="project" value="UniProtKB-KW"/>
</dbReference>
<evidence type="ECO:0000313" key="3">
    <source>
        <dbReference type="Proteomes" id="UP001610063"/>
    </source>
</evidence>
<comment type="cofactor">
    <cofactor evidence="1">
        <name>Fe(2+)</name>
        <dbReference type="ChEBI" id="CHEBI:29033"/>
    </cofactor>
</comment>
<dbReference type="Gene3D" id="2.60.120.620">
    <property type="entry name" value="q2cbj1_9rhob like domain"/>
    <property type="match status" value="1"/>
</dbReference>
<dbReference type="InterPro" id="IPR008775">
    <property type="entry name" value="Phytyl_CoA_dOase-like"/>
</dbReference>